<feature type="region of interest" description="Disordered" evidence="2">
    <location>
        <begin position="338"/>
        <end position="373"/>
    </location>
</feature>
<protein>
    <recommendedName>
        <fullName evidence="5">Retrotransposon gag domain-containing protein</fullName>
    </recommendedName>
</protein>
<feature type="compositionally biased region" description="Basic and acidic residues" evidence="2">
    <location>
        <begin position="778"/>
        <end position="791"/>
    </location>
</feature>
<evidence type="ECO:0000256" key="1">
    <source>
        <dbReference type="SAM" id="Coils"/>
    </source>
</evidence>
<evidence type="ECO:0008006" key="5">
    <source>
        <dbReference type="Google" id="ProtNLM"/>
    </source>
</evidence>
<accession>A0AAQ3S6V1</accession>
<feature type="region of interest" description="Disordered" evidence="2">
    <location>
        <begin position="778"/>
        <end position="799"/>
    </location>
</feature>
<dbReference type="PROSITE" id="PS00141">
    <property type="entry name" value="ASP_PROTEASE"/>
    <property type="match status" value="1"/>
</dbReference>
<gene>
    <name evidence="3" type="ORF">V8G54_005940</name>
</gene>
<dbReference type="PANTHER" id="PTHR31762:SF4">
    <property type="entry name" value="COILED-COIL DOMAIN-CONTAINING PROTEIN SCD2"/>
    <property type="match status" value="1"/>
</dbReference>
<keyword evidence="1" id="KW-0175">Coiled coil</keyword>
<organism evidence="3 4">
    <name type="scientific">Vigna mungo</name>
    <name type="common">Black gram</name>
    <name type="synonym">Phaseolus mungo</name>
    <dbReference type="NCBI Taxonomy" id="3915"/>
    <lineage>
        <taxon>Eukaryota</taxon>
        <taxon>Viridiplantae</taxon>
        <taxon>Streptophyta</taxon>
        <taxon>Embryophyta</taxon>
        <taxon>Tracheophyta</taxon>
        <taxon>Spermatophyta</taxon>
        <taxon>Magnoliopsida</taxon>
        <taxon>eudicotyledons</taxon>
        <taxon>Gunneridae</taxon>
        <taxon>Pentapetalae</taxon>
        <taxon>rosids</taxon>
        <taxon>fabids</taxon>
        <taxon>Fabales</taxon>
        <taxon>Fabaceae</taxon>
        <taxon>Papilionoideae</taxon>
        <taxon>50 kb inversion clade</taxon>
        <taxon>NPAAA clade</taxon>
        <taxon>indigoferoid/millettioid clade</taxon>
        <taxon>Phaseoleae</taxon>
        <taxon>Vigna</taxon>
    </lineage>
</organism>
<dbReference type="InterPro" id="IPR021109">
    <property type="entry name" value="Peptidase_aspartic_dom_sf"/>
</dbReference>
<feature type="region of interest" description="Disordered" evidence="2">
    <location>
        <begin position="515"/>
        <end position="596"/>
    </location>
</feature>
<reference evidence="3 4" key="1">
    <citation type="journal article" date="2023" name="Life. Sci Alliance">
        <title>Evolutionary insights into 3D genome organization and epigenetic landscape of Vigna mungo.</title>
        <authorList>
            <person name="Junaid A."/>
            <person name="Singh B."/>
            <person name="Bhatia S."/>
        </authorList>
    </citation>
    <scope>NUCLEOTIDE SEQUENCE [LARGE SCALE GENOMIC DNA]</scope>
    <source>
        <strain evidence="3">Urdbean</strain>
    </source>
</reference>
<evidence type="ECO:0000313" key="4">
    <source>
        <dbReference type="Proteomes" id="UP001374535"/>
    </source>
</evidence>
<dbReference type="InterPro" id="IPR001969">
    <property type="entry name" value="Aspartic_peptidase_AS"/>
</dbReference>
<feature type="coiled-coil region" evidence="1">
    <location>
        <begin position="299"/>
        <end position="326"/>
    </location>
</feature>
<keyword evidence="4" id="KW-1185">Reference proteome</keyword>
<sequence length="996" mass="111411">MLLDIFVKRCFHKRLVIVLLSKNVVGINIFVQAALKAAQQTQSGRDEDIAALRVEIQNLKDDAAATLEQQQEAEAEAKALRTMTQRMILTQEEMEEVVLKRCWLARYWGLAVKHGKEITALNFLRICADIAQSKHEHWSSLAPLPFELVISAGQKAKEESWNKSENELHGPGGDGPDRSKLVRDLNDLAGEGNIESMLSVEMGLRELASLKVEDAVVLALAQHRRPNTVFELLEWVARITFILWRENLTLLEVVTAGRIVDRFSNPGTYQFGPTCLSVKDRSEMEGKLNALEGRMEGRINALEGRMKAMETTVEGLKAETMGLRQELREFMRMFGERGRNTASHREGSEDSVNGIRGERREDDEEDTRGAQPNWVKRVDLPTFEGIDPLGWISRVEKFFEIQKVTEKEKLRLAYVCMEGSASYWYRFWKEKTQALTWEGLRDALIRRFGGRDRGTEFERLAAVKQHSTMKGVSEDQLLGYFFAGLQGDVRGQIRPHNPRDLLSAMEVARDVEEASRGVRTAGGTGARNGQFWGRYQGGTGTVARSEPIKQGPERSGEAESVAVTCRDGPQGLATSGAGSSTVSDGRGRGSQNLPYSENIRRRDEGLCFHCGGPFSPGHRCPERSLRVVIMGEDKTDGDEEGRKEAGHKGMELSLFFADGLTQHKIMKLQGWVRGKKVMLLIDSGASHNFIATELGADLGLPVEETLPYTVSLGDGRKKQTGGYCRNVPINVGETEVFENFYLFELGEVDLIFGMEWLSKLGDVTINLGELKMAYKQGEEVKGRDKPRDYKNQSRLNKGPNSGVAAAVIAQGPTSSSKYSPMDHAHIRWILLSLFKGIYEGQWNHTSSCHAFCCRNITWGGYYKSIEHGEQIFQQLPKACGHGRSSILSRQCGHGMVNFKDSNTSQLDSIHSSCITYSTSQGICIIGSCGIVYFLCIDIERIPSILDIQSNLDPLDFYEDDAIWKALEKCQLTDREQLSNFNLKDKVAHQAMGNDRE</sequence>
<dbReference type="SUPFAM" id="SSF50630">
    <property type="entry name" value="Acid proteases"/>
    <property type="match status" value="1"/>
</dbReference>
<evidence type="ECO:0000256" key="2">
    <source>
        <dbReference type="SAM" id="MobiDB-lite"/>
    </source>
</evidence>
<feature type="compositionally biased region" description="Polar residues" evidence="2">
    <location>
        <begin position="572"/>
        <end position="595"/>
    </location>
</feature>
<proteinExistence type="predicted"/>
<dbReference type="Pfam" id="PF08284">
    <property type="entry name" value="RVP_2"/>
    <property type="match status" value="1"/>
</dbReference>
<feature type="compositionally biased region" description="Basic and acidic residues" evidence="2">
    <location>
        <begin position="338"/>
        <end position="348"/>
    </location>
</feature>
<dbReference type="InterPro" id="IPR040321">
    <property type="entry name" value="SCD2-like"/>
</dbReference>
<dbReference type="PANTHER" id="PTHR31762">
    <property type="entry name" value="FAS-BINDING FACTOR-LIKE PROTEIN"/>
    <property type="match status" value="1"/>
</dbReference>
<evidence type="ECO:0000313" key="3">
    <source>
        <dbReference type="EMBL" id="WVZ18618.1"/>
    </source>
</evidence>
<dbReference type="Proteomes" id="UP001374535">
    <property type="component" value="Chromosome 2"/>
</dbReference>
<dbReference type="EMBL" id="CP144699">
    <property type="protein sequence ID" value="WVZ18618.1"/>
    <property type="molecule type" value="Genomic_DNA"/>
</dbReference>
<dbReference type="GO" id="GO:0006508">
    <property type="term" value="P:proteolysis"/>
    <property type="evidence" value="ECO:0007669"/>
    <property type="project" value="InterPro"/>
</dbReference>
<feature type="coiled-coil region" evidence="1">
    <location>
        <begin position="49"/>
        <end position="83"/>
    </location>
</feature>
<feature type="region of interest" description="Disordered" evidence="2">
    <location>
        <begin position="160"/>
        <end position="180"/>
    </location>
</feature>
<dbReference type="GO" id="GO:0000911">
    <property type="term" value="P:cytokinesis by cell plate formation"/>
    <property type="evidence" value="ECO:0007669"/>
    <property type="project" value="InterPro"/>
</dbReference>
<dbReference type="GO" id="GO:0004190">
    <property type="term" value="F:aspartic-type endopeptidase activity"/>
    <property type="evidence" value="ECO:0007669"/>
    <property type="project" value="InterPro"/>
</dbReference>
<dbReference type="Gene3D" id="2.40.70.10">
    <property type="entry name" value="Acid Proteases"/>
    <property type="match status" value="1"/>
</dbReference>
<name>A0AAQ3S6V1_VIGMU</name>
<dbReference type="AlphaFoldDB" id="A0AAQ3S6V1"/>
<dbReference type="CDD" id="cd00303">
    <property type="entry name" value="retropepsin_like"/>
    <property type="match status" value="1"/>
</dbReference>